<gene>
    <name evidence="3" type="ORF">GV828_01485</name>
</gene>
<comment type="caution">
    <text evidence="3">The sequence shown here is derived from an EMBL/GenBank/DDBJ whole genome shotgun (WGS) entry which is preliminary data.</text>
</comment>
<feature type="compositionally biased region" description="Pro residues" evidence="1">
    <location>
        <begin position="47"/>
        <end position="56"/>
    </location>
</feature>
<evidence type="ECO:0000256" key="1">
    <source>
        <dbReference type="SAM" id="MobiDB-lite"/>
    </source>
</evidence>
<sequence>MKKIVFILALASSMAMVSCEADEVAEKTSLTNQIATDSGGDGIATPVKPPPPPPPGNGINNP</sequence>
<organism evidence="3 4">
    <name type="scientific">Flavobacterium ichthyis</name>
    <dbReference type="NCBI Taxonomy" id="2698827"/>
    <lineage>
        <taxon>Bacteria</taxon>
        <taxon>Pseudomonadati</taxon>
        <taxon>Bacteroidota</taxon>
        <taxon>Flavobacteriia</taxon>
        <taxon>Flavobacteriales</taxon>
        <taxon>Flavobacteriaceae</taxon>
        <taxon>Flavobacterium</taxon>
    </lineage>
</organism>
<keyword evidence="2" id="KW-0732">Signal</keyword>
<feature type="signal peptide" evidence="2">
    <location>
        <begin position="1"/>
        <end position="21"/>
    </location>
</feature>
<keyword evidence="4" id="KW-1185">Reference proteome</keyword>
<evidence type="ECO:0000313" key="4">
    <source>
        <dbReference type="Proteomes" id="UP000798602"/>
    </source>
</evidence>
<accession>A0ABW9Z6L3</accession>
<proteinExistence type="predicted"/>
<evidence type="ECO:0000313" key="3">
    <source>
        <dbReference type="EMBL" id="NBL63866.1"/>
    </source>
</evidence>
<name>A0ABW9Z6L3_9FLAO</name>
<evidence type="ECO:0000256" key="2">
    <source>
        <dbReference type="SAM" id="SignalP"/>
    </source>
</evidence>
<dbReference type="RefSeq" id="WP_166535692.1">
    <property type="nucleotide sequence ID" value="NZ_JAABLM010000001.1"/>
</dbReference>
<protein>
    <recommendedName>
        <fullName evidence="5">Lipoprotein</fullName>
    </recommendedName>
</protein>
<feature type="chain" id="PRO_5045578336" description="Lipoprotein" evidence="2">
    <location>
        <begin position="22"/>
        <end position="62"/>
    </location>
</feature>
<dbReference type="PROSITE" id="PS51257">
    <property type="entry name" value="PROKAR_LIPOPROTEIN"/>
    <property type="match status" value="1"/>
</dbReference>
<feature type="region of interest" description="Disordered" evidence="1">
    <location>
        <begin position="33"/>
        <end position="62"/>
    </location>
</feature>
<reference evidence="4" key="1">
    <citation type="submission" date="2020-01" db="EMBL/GenBank/DDBJ databases">
        <title>Sphingomonas sp. strain CSW-10.</title>
        <authorList>
            <person name="Chen W.-M."/>
        </authorList>
    </citation>
    <scope>NUCLEOTIDE SEQUENCE [LARGE SCALE GENOMIC DNA]</scope>
    <source>
        <strain evidence="4">NST-5</strain>
    </source>
</reference>
<dbReference type="Proteomes" id="UP000798602">
    <property type="component" value="Unassembled WGS sequence"/>
</dbReference>
<dbReference type="EMBL" id="JAABLM010000001">
    <property type="protein sequence ID" value="NBL63866.1"/>
    <property type="molecule type" value="Genomic_DNA"/>
</dbReference>
<evidence type="ECO:0008006" key="5">
    <source>
        <dbReference type="Google" id="ProtNLM"/>
    </source>
</evidence>